<feature type="domain" description="AAA+ ATPase" evidence="17">
    <location>
        <begin position="223"/>
        <end position="363"/>
    </location>
</feature>
<dbReference type="Pfam" id="PF06480">
    <property type="entry name" value="FtsH_ext"/>
    <property type="match status" value="1"/>
</dbReference>
<dbReference type="Pfam" id="PF17862">
    <property type="entry name" value="AAA_lid_3"/>
    <property type="match status" value="1"/>
</dbReference>
<feature type="binding site" evidence="14">
    <location>
        <begin position="231"/>
        <end position="238"/>
    </location>
    <ligand>
        <name>ATP</name>
        <dbReference type="ChEBI" id="CHEBI:30616"/>
    </ligand>
</feature>
<evidence type="ECO:0000256" key="2">
    <source>
        <dbReference type="ARBA" id="ARBA00010044"/>
    </source>
</evidence>
<dbReference type="RefSeq" id="WP_381089150.1">
    <property type="nucleotide sequence ID" value="NZ_JBHUDX010000086.1"/>
</dbReference>
<keyword evidence="4 14" id="KW-0645">Protease</keyword>
<keyword evidence="3 14" id="KW-1003">Cell membrane</keyword>
<evidence type="ECO:0000259" key="17">
    <source>
        <dbReference type="SMART" id="SM00382"/>
    </source>
</evidence>
<dbReference type="PROSITE" id="PS00674">
    <property type="entry name" value="AAA"/>
    <property type="match status" value="1"/>
</dbReference>
<dbReference type="InterPro" id="IPR011546">
    <property type="entry name" value="Pept_M41_FtsH_extracell"/>
</dbReference>
<dbReference type="NCBIfam" id="TIGR01241">
    <property type="entry name" value="FtsH_fam"/>
    <property type="match status" value="1"/>
</dbReference>
<keyword evidence="9 14" id="KW-0862">Zinc</keyword>
<evidence type="ECO:0000256" key="4">
    <source>
        <dbReference type="ARBA" id="ARBA00022670"/>
    </source>
</evidence>
<evidence type="ECO:0000256" key="7">
    <source>
        <dbReference type="ARBA" id="ARBA00022741"/>
    </source>
</evidence>
<gene>
    <name evidence="14 18" type="primary">ftsH</name>
    <name evidence="18" type="ORF">ACFSL4_28890</name>
</gene>
<evidence type="ECO:0000256" key="3">
    <source>
        <dbReference type="ARBA" id="ARBA00022475"/>
    </source>
</evidence>
<keyword evidence="7 14" id="KW-0547">Nucleotide-binding</keyword>
<keyword evidence="13 14" id="KW-0472">Membrane</keyword>
<keyword evidence="11 14" id="KW-1133">Transmembrane helix</keyword>
<dbReference type="InterPro" id="IPR041569">
    <property type="entry name" value="AAA_lid_3"/>
</dbReference>
<comment type="cofactor">
    <cofactor evidence="14">
        <name>Zn(2+)</name>
        <dbReference type="ChEBI" id="CHEBI:29105"/>
    </cofactor>
    <text evidence="14">Binds 1 zinc ion per subunit.</text>
</comment>
<feature type="transmembrane region" description="Helical" evidence="14">
    <location>
        <begin position="37"/>
        <end position="56"/>
    </location>
</feature>
<dbReference type="PANTHER" id="PTHR23076:SF97">
    <property type="entry name" value="ATP-DEPENDENT ZINC METALLOPROTEASE YME1L1"/>
    <property type="match status" value="1"/>
</dbReference>
<evidence type="ECO:0000256" key="11">
    <source>
        <dbReference type="ARBA" id="ARBA00022989"/>
    </source>
</evidence>
<feature type="compositionally biased region" description="Basic and acidic residues" evidence="16">
    <location>
        <begin position="635"/>
        <end position="668"/>
    </location>
</feature>
<feature type="binding site" evidence="14">
    <location>
        <position position="454"/>
    </location>
    <ligand>
        <name>Zn(2+)</name>
        <dbReference type="ChEBI" id="CHEBI:29105"/>
        <note>catalytic</note>
    </ligand>
</feature>
<evidence type="ECO:0000256" key="1">
    <source>
        <dbReference type="ARBA" id="ARBA00004370"/>
    </source>
</evidence>
<comment type="similarity">
    <text evidence="2 14">In the C-terminal section; belongs to the peptidase M41 family.</text>
</comment>
<dbReference type="Gene3D" id="1.20.58.760">
    <property type="entry name" value="Peptidase M41"/>
    <property type="match status" value="1"/>
</dbReference>
<dbReference type="InterPro" id="IPR000642">
    <property type="entry name" value="Peptidase_M41"/>
</dbReference>
<evidence type="ECO:0000313" key="18">
    <source>
        <dbReference type="EMBL" id="MFD1662097.1"/>
    </source>
</evidence>
<organism evidence="18 19">
    <name type="scientific">Streptomyces caeni</name>
    <dbReference type="NCBI Taxonomy" id="2307231"/>
    <lineage>
        <taxon>Bacteria</taxon>
        <taxon>Bacillati</taxon>
        <taxon>Actinomycetota</taxon>
        <taxon>Actinomycetes</taxon>
        <taxon>Kitasatosporales</taxon>
        <taxon>Streptomycetaceae</taxon>
        <taxon>Streptomyces</taxon>
    </lineage>
</organism>
<name>A0ABW4IZI2_9ACTN</name>
<dbReference type="PANTHER" id="PTHR23076">
    <property type="entry name" value="METALLOPROTEASE M41 FTSH"/>
    <property type="match status" value="1"/>
</dbReference>
<feature type="compositionally biased region" description="Basic residues" evidence="16">
    <location>
        <begin position="1"/>
        <end position="12"/>
    </location>
</feature>
<comment type="function">
    <text evidence="14">Acts as a processive, ATP-dependent zinc metallopeptidase for both cytoplasmic and membrane proteins. Plays a role in the quality control of integral membrane proteins.</text>
</comment>
<dbReference type="Proteomes" id="UP001597261">
    <property type="component" value="Unassembled WGS sequence"/>
</dbReference>
<dbReference type="SUPFAM" id="SSF140990">
    <property type="entry name" value="FtsH protease domain-like"/>
    <property type="match status" value="1"/>
</dbReference>
<dbReference type="SUPFAM" id="SSF52540">
    <property type="entry name" value="P-loop containing nucleoside triphosphate hydrolases"/>
    <property type="match status" value="1"/>
</dbReference>
<dbReference type="Gene3D" id="1.10.8.60">
    <property type="match status" value="1"/>
</dbReference>
<accession>A0ABW4IZI2</accession>
<dbReference type="GO" id="GO:0008237">
    <property type="term" value="F:metallopeptidase activity"/>
    <property type="evidence" value="ECO:0007669"/>
    <property type="project" value="UniProtKB-KW"/>
</dbReference>
<feature type="active site" evidence="14">
    <location>
        <position position="455"/>
    </location>
</feature>
<dbReference type="CDD" id="cd19501">
    <property type="entry name" value="RecA-like_FtsH"/>
    <property type="match status" value="1"/>
</dbReference>
<keyword evidence="10 14" id="KW-0067">ATP-binding</keyword>
<keyword evidence="8 14" id="KW-0378">Hydrolase</keyword>
<evidence type="ECO:0000313" key="19">
    <source>
        <dbReference type="Proteomes" id="UP001597261"/>
    </source>
</evidence>
<evidence type="ECO:0000256" key="8">
    <source>
        <dbReference type="ARBA" id="ARBA00022801"/>
    </source>
</evidence>
<feature type="region of interest" description="Disordered" evidence="16">
    <location>
        <begin position="1"/>
        <end position="33"/>
    </location>
</feature>
<feature type="compositionally biased region" description="Basic and acidic residues" evidence="16">
    <location>
        <begin position="676"/>
        <end position="688"/>
    </location>
</feature>
<feature type="transmembrane region" description="Helical" evidence="14">
    <location>
        <begin position="138"/>
        <end position="158"/>
    </location>
</feature>
<keyword evidence="19" id="KW-1185">Reference proteome</keyword>
<dbReference type="InterPro" id="IPR003959">
    <property type="entry name" value="ATPase_AAA_core"/>
</dbReference>
<dbReference type="InterPro" id="IPR005936">
    <property type="entry name" value="FtsH"/>
</dbReference>
<comment type="subunit">
    <text evidence="14">Homohexamer.</text>
</comment>
<keyword evidence="5 14" id="KW-0812">Transmembrane</keyword>
<evidence type="ECO:0000256" key="10">
    <source>
        <dbReference type="ARBA" id="ARBA00022840"/>
    </source>
</evidence>
<reference evidence="19" key="1">
    <citation type="journal article" date="2019" name="Int. J. Syst. Evol. Microbiol.">
        <title>The Global Catalogue of Microorganisms (GCM) 10K type strain sequencing project: providing services to taxonomists for standard genome sequencing and annotation.</title>
        <authorList>
            <consortium name="The Broad Institute Genomics Platform"/>
            <consortium name="The Broad Institute Genome Sequencing Center for Infectious Disease"/>
            <person name="Wu L."/>
            <person name="Ma J."/>
        </authorList>
    </citation>
    <scope>NUCLEOTIDE SEQUENCE [LARGE SCALE GENOMIC DNA]</scope>
    <source>
        <strain evidence="19">CGMCC 1.12470</strain>
    </source>
</reference>
<keyword evidence="6 14" id="KW-0479">Metal-binding</keyword>
<comment type="similarity">
    <text evidence="15">Belongs to the AAA ATPase family.</text>
</comment>
<dbReference type="InterPro" id="IPR027417">
    <property type="entry name" value="P-loop_NTPase"/>
</dbReference>
<dbReference type="Pfam" id="PF00004">
    <property type="entry name" value="AAA"/>
    <property type="match status" value="1"/>
</dbReference>
<evidence type="ECO:0000256" key="9">
    <source>
        <dbReference type="ARBA" id="ARBA00022833"/>
    </source>
</evidence>
<dbReference type="EMBL" id="JBHUDX010000086">
    <property type="protein sequence ID" value="MFD1662097.1"/>
    <property type="molecule type" value="Genomic_DNA"/>
</dbReference>
<comment type="caution">
    <text evidence="18">The sequence shown here is derived from an EMBL/GenBank/DDBJ whole genome shotgun (WGS) entry which is preliminary data.</text>
</comment>
<feature type="binding site" evidence="14">
    <location>
        <position position="458"/>
    </location>
    <ligand>
        <name>Zn(2+)</name>
        <dbReference type="ChEBI" id="CHEBI:29105"/>
        <note>catalytic</note>
    </ligand>
</feature>
<evidence type="ECO:0000256" key="16">
    <source>
        <dbReference type="SAM" id="MobiDB-lite"/>
    </source>
</evidence>
<dbReference type="EC" id="3.4.24.-" evidence="14"/>
<dbReference type="InterPro" id="IPR003593">
    <property type="entry name" value="AAA+_ATPase"/>
</dbReference>
<evidence type="ECO:0000256" key="13">
    <source>
        <dbReference type="ARBA" id="ARBA00023136"/>
    </source>
</evidence>
<sequence length="688" mass="74686">MITRVRMPHRHLTPPAKSGPPRGAPTPPTERRPRSGWQWWVIPLVWVVFLTVLILVRSPSGPSPTRLTYSDFVTKVGVGQVKTVDINDKGAVSGTLANGTKFTTQLPTALGTGSLQQQLQDKHVKITATQTKSGGNPFLSVLVAFLPLLLLFGFFWWIGRRATRSVTGGLSAIGRSRAKIIEAERPTTRFDDVAGYDGVKQEISEVVDFLRNPARYAAAGAKGPRGVIMVGPPGTGKTLFARAVAGEADVPFLSVTGSAFVEMFVGVGASRVRDLFEDARKRAPSIIFIDEIDAVGARRAGGARLGGNDEREQTLNQLLAEMDGFDQSTGIVVLAATNRPEALDPALLRPGRFDRQVTVPLPNQAERAAILRVHARGKILAPDVDLDIVARGTPGFSGADLANLVNEAAINAVRADRVLIEPDDLDAARDRVLLGRRDASNALLPEERHSVAIHESGHALVAALCEHADPVAKVTILPSGMTLGVTEQLPEAERHLYSEGYLTDLLAVRLGGRAAELVVFGEGSSGAANDLAGATQIATRMVRDFGLSSALGPVGYAPTNPRYLGESSEEPLGQPYSQQTQRIIDEEAARLLREAENRATGLIRDHRGALDRLADLLVTRETIDGSTVLEVLRDEQREQRERRERRERQDRRERDGSRPNHDHDHGDLRTVTPRIRVPDEGNESRGRG</sequence>
<evidence type="ECO:0000256" key="14">
    <source>
        <dbReference type="HAMAP-Rule" id="MF_01458"/>
    </source>
</evidence>
<dbReference type="InterPro" id="IPR037219">
    <property type="entry name" value="Peptidase_M41-like"/>
</dbReference>
<feature type="region of interest" description="Disordered" evidence="16">
    <location>
        <begin position="635"/>
        <end position="688"/>
    </location>
</feature>
<dbReference type="Gene3D" id="3.30.720.210">
    <property type="match status" value="1"/>
</dbReference>
<evidence type="ECO:0000256" key="5">
    <source>
        <dbReference type="ARBA" id="ARBA00022692"/>
    </source>
</evidence>
<dbReference type="InterPro" id="IPR003960">
    <property type="entry name" value="ATPase_AAA_CS"/>
</dbReference>
<dbReference type="SMART" id="SM00382">
    <property type="entry name" value="AAA"/>
    <property type="match status" value="1"/>
</dbReference>
<keyword evidence="12 14" id="KW-0482">Metalloprotease</keyword>
<comment type="similarity">
    <text evidence="14">In the central section; belongs to the AAA ATPase family.</text>
</comment>
<dbReference type="Pfam" id="PF01434">
    <property type="entry name" value="Peptidase_M41"/>
    <property type="match status" value="1"/>
</dbReference>
<comment type="subcellular location">
    <subcellularLocation>
        <location evidence="14">Cell membrane</location>
        <topology evidence="14">Multi-pass membrane protein</topology>
        <orientation evidence="14">Cytoplasmic side</orientation>
    </subcellularLocation>
    <subcellularLocation>
        <location evidence="1">Membrane</location>
    </subcellularLocation>
</comment>
<evidence type="ECO:0000256" key="6">
    <source>
        <dbReference type="ARBA" id="ARBA00022723"/>
    </source>
</evidence>
<proteinExistence type="inferred from homology"/>
<evidence type="ECO:0000256" key="15">
    <source>
        <dbReference type="RuleBase" id="RU003651"/>
    </source>
</evidence>
<evidence type="ECO:0000256" key="12">
    <source>
        <dbReference type="ARBA" id="ARBA00023049"/>
    </source>
</evidence>
<dbReference type="HAMAP" id="MF_01458">
    <property type="entry name" value="FtsH"/>
    <property type="match status" value="1"/>
</dbReference>
<dbReference type="Gene3D" id="3.40.50.300">
    <property type="entry name" value="P-loop containing nucleotide triphosphate hydrolases"/>
    <property type="match status" value="1"/>
</dbReference>
<feature type="binding site" evidence="14">
    <location>
        <position position="530"/>
    </location>
    <ligand>
        <name>Zn(2+)</name>
        <dbReference type="ChEBI" id="CHEBI:29105"/>
        <note>catalytic</note>
    </ligand>
</feature>
<protein>
    <recommendedName>
        <fullName evidence="14">ATP-dependent zinc metalloprotease FtsH</fullName>
        <ecNumber evidence="14">3.4.24.-</ecNumber>
    </recommendedName>
</protein>